<evidence type="ECO:0000256" key="1">
    <source>
        <dbReference type="ARBA" id="ARBA00023125"/>
    </source>
</evidence>
<feature type="domain" description="HTH cro/C1-type" evidence="2">
    <location>
        <begin position="9"/>
        <end position="63"/>
    </location>
</feature>
<dbReference type="GO" id="GO:0003677">
    <property type="term" value="F:DNA binding"/>
    <property type="evidence" value="ECO:0007669"/>
    <property type="project" value="UniProtKB-KW"/>
</dbReference>
<reference evidence="3 4" key="1">
    <citation type="submission" date="2021-02" db="EMBL/GenBank/DDBJ databases">
        <title>Alicyclobacillus curvatus sp. nov. and Alicyclobacillus mengziensis sp. nov., two acidophilic bacteria isolated from acid mine drainage.</title>
        <authorList>
            <person name="Huang Y."/>
        </authorList>
    </citation>
    <scope>NUCLEOTIDE SEQUENCE [LARGE SCALE GENOMIC DNA]</scope>
    <source>
        <strain evidence="3 4">S30H14</strain>
    </source>
</reference>
<dbReference type="InterPro" id="IPR050807">
    <property type="entry name" value="TransReg_Diox_bact_type"/>
</dbReference>
<sequence length="80" mass="9041">MSDVFGRRLRAYRKLKNWTQVELAEELGVSVAIVGGLERGTRNATPSMLTQLEQLLQVSRDELLGEDAMAYKNDFGDRPE</sequence>
<dbReference type="AlphaFoldDB" id="A0A9X7Z892"/>
<dbReference type="InterPro" id="IPR001387">
    <property type="entry name" value="Cro/C1-type_HTH"/>
</dbReference>
<dbReference type="InterPro" id="IPR010982">
    <property type="entry name" value="Lambda_DNA-bd_dom_sf"/>
</dbReference>
<evidence type="ECO:0000313" key="3">
    <source>
        <dbReference type="EMBL" id="QSO47956.1"/>
    </source>
</evidence>
<dbReference type="SUPFAM" id="SSF47413">
    <property type="entry name" value="lambda repressor-like DNA-binding domains"/>
    <property type="match status" value="1"/>
</dbReference>
<gene>
    <name evidence="3" type="ORF">JZ786_02675</name>
</gene>
<dbReference type="GO" id="GO:0005829">
    <property type="term" value="C:cytosol"/>
    <property type="evidence" value="ECO:0007669"/>
    <property type="project" value="TreeGrafter"/>
</dbReference>
<dbReference type="Pfam" id="PF01381">
    <property type="entry name" value="HTH_3"/>
    <property type="match status" value="1"/>
</dbReference>
<protein>
    <submittedName>
        <fullName evidence="3">Helix-turn-helix transcriptional regulator</fullName>
    </submittedName>
</protein>
<dbReference type="PANTHER" id="PTHR46797:SF1">
    <property type="entry name" value="METHYLPHOSPHONATE SYNTHASE"/>
    <property type="match status" value="1"/>
</dbReference>
<organism evidence="3 4">
    <name type="scientific">Alicyclobacillus mengziensis</name>
    <dbReference type="NCBI Taxonomy" id="2931921"/>
    <lineage>
        <taxon>Bacteria</taxon>
        <taxon>Bacillati</taxon>
        <taxon>Bacillota</taxon>
        <taxon>Bacilli</taxon>
        <taxon>Bacillales</taxon>
        <taxon>Alicyclobacillaceae</taxon>
        <taxon>Alicyclobacillus</taxon>
    </lineage>
</organism>
<accession>A0A9X7Z892</accession>
<dbReference type="EMBL" id="CP071182">
    <property type="protein sequence ID" value="QSO47956.1"/>
    <property type="molecule type" value="Genomic_DNA"/>
</dbReference>
<dbReference type="Proteomes" id="UP000663505">
    <property type="component" value="Chromosome"/>
</dbReference>
<keyword evidence="4" id="KW-1185">Reference proteome</keyword>
<dbReference type="KEGG" id="afx:JZ786_02675"/>
<keyword evidence="1" id="KW-0238">DNA-binding</keyword>
<evidence type="ECO:0000313" key="4">
    <source>
        <dbReference type="Proteomes" id="UP000663505"/>
    </source>
</evidence>
<proteinExistence type="predicted"/>
<dbReference type="RefSeq" id="WP_206657298.1">
    <property type="nucleotide sequence ID" value="NZ_CP071182.1"/>
</dbReference>
<dbReference type="Gene3D" id="1.10.260.40">
    <property type="entry name" value="lambda repressor-like DNA-binding domains"/>
    <property type="match status" value="1"/>
</dbReference>
<dbReference type="CDD" id="cd00093">
    <property type="entry name" value="HTH_XRE"/>
    <property type="match status" value="1"/>
</dbReference>
<dbReference type="PROSITE" id="PS50943">
    <property type="entry name" value="HTH_CROC1"/>
    <property type="match status" value="1"/>
</dbReference>
<evidence type="ECO:0000259" key="2">
    <source>
        <dbReference type="PROSITE" id="PS50943"/>
    </source>
</evidence>
<dbReference type="SMART" id="SM00530">
    <property type="entry name" value="HTH_XRE"/>
    <property type="match status" value="1"/>
</dbReference>
<name>A0A9X7Z892_9BACL</name>
<dbReference type="GO" id="GO:0003700">
    <property type="term" value="F:DNA-binding transcription factor activity"/>
    <property type="evidence" value="ECO:0007669"/>
    <property type="project" value="TreeGrafter"/>
</dbReference>
<dbReference type="PANTHER" id="PTHR46797">
    <property type="entry name" value="HTH-TYPE TRANSCRIPTIONAL REGULATOR"/>
    <property type="match status" value="1"/>
</dbReference>